<reference evidence="2 3" key="1">
    <citation type="submission" date="2021-05" db="EMBL/GenBank/DDBJ databases">
        <title>Aequorivita echinoideorum JCM 30378 genome.</title>
        <authorList>
            <person name="Zhang H."/>
            <person name="Li C."/>
        </authorList>
    </citation>
    <scope>NUCLEOTIDE SEQUENCE [LARGE SCALE GENOMIC DNA]</scope>
    <source>
        <strain evidence="2 3">JCM30378</strain>
    </source>
</reference>
<dbReference type="EMBL" id="JAHCTB010000003">
    <property type="protein sequence ID" value="MBT0608090.1"/>
    <property type="molecule type" value="Genomic_DNA"/>
</dbReference>
<gene>
    <name evidence="2" type="ORF">KIV10_07845</name>
</gene>
<dbReference type="Pfam" id="PF14280">
    <property type="entry name" value="DUF4365"/>
    <property type="match status" value="1"/>
</dbReference>
<feature type="domain" description="DUF4365" evidence="1">
    <location>
        <begin position="15"/>
        <end position="118"/>
    </location>
</feature>
<organism evidence="2 3">
    <name type="scientific">Aequorivita echinoideorum</name>
    <dbReference type="NCBI Taxonomy" id="1549647"/>
    <lineage>
        <taxon>Bacteria</taxon>
        <taxon>Pseudomonadati</taxon>
        <taxon>Bacteroidota</taxon>
        <taxon>Flavobacteriia</taxon>
        <taxon>Flavobacteriales</taxon>
        <taxon>Flavobacteriaceae</taxon>
        <taxon>Aequorivita</taxon>
    </lineage>
</organism>
<accession>A0ABS5S4E1</accession>
<proteinExistence type="predicted"/>
<evidence type="ECO:0000259" key="1">
    <source>
        <dbReference type="Pfam" id="PF14280"/>
    </source>
</evidence>
<dbReference type="RefSeq" id="WP_214112963.1">
    <property type="nucleotide sequence ID" value="NZ_JAHCTB010000003.1"/>
</dbReference>
<comment type="caution">
    <text evidence="2">The sequence shown here is derived from an EMBL/GenBank/DDBJ whole genome shotgun (WGS) entry which is preliminary data.</text>
</comment>
<protein>
    <submittedName>
        <fullName evidence="2">DUF4365 domain-containing protein</fullName>
    </submittedName>
</protein>
<evidence type="ECO:0000313" key="2">
    <source>
        <dbReference type="EMBL" id="MBT0608090.1"/>
    </source>
</evidence>
<dbReference type="InterPro" id="IPR025375">
    <property type="entry name" value="DUF4365"/>
</dbReference>
<sequence length="299" mass="35941">MQLPQRVPQHISESTSFKIFANHIPDNWIVRDVTERDYGIDCYVELVNEKNQLTGDLASIQLKSKENINWNLDNTLTISNIKISTSNYWYRFPVPVFLCVTDNEKKEMYFISVKNFIKKNFFAFAKQKTFNYSISKDMDFFDKKSGPSLFRLRYAFQDSRNLFENEMKTFLSTLEHYHNFQDEHSYRDYHLPIESVDLIFFEAMHRNYFFIADYLLIEHPILSLRELKLKSKQVFKDDYYELYEHDLSQVAEDFRNLSLKIIKGLKQKVDAEKEYWITMDLNLYNYVTNIKDNGELPHY</sequence>
<dbReference type="Proteomes" id="UP001297092">
    <property type="component" value="Unassembled WGS sequence"/>
</dbReference>
<evidence type="ECO:0000313" key="3">
    <source>
        <dbReference type="Proteomes" id="UP001297092"/>
    </source>
</evidence>
<name>A0ABS5S4E1_9FLAO</name>
<keyword evidence="3" id="KW-1185">Reference proteome</keyword>